<dbReference type="Proteomes" id="UP000837924">
    <property type="component" value="Chromosome"/>
</dbReference>
<name>A0AAJ8WCN3_HAEIF</name>
<proteinExistence type="predicted"/>
<accession>A0AAJ8WCN3</accession>
<dbReference type="InterPro" id="IPR029035">
    <property type="entry name" value="DHS-like_NAD/FAD-binding_dom"/>
</dbReference>
<dbReference type="KEGG" id="hix:NTHI723_00251"/>
<dbReference type="EMBL" id="OV040584">
    <property type="protein sequence ID" value="CAH0449412.1"/>
    <property type="molecule type" value="Genomic_DNA"/>
</dbReference>
<dbReference type="Pfam" id="PF13289">
    <property type="entry name" value="SIR2_2"/>
    <property type="match status" value="1"/>
</dbReference>
<evidence type="ECO:0000313" key="2">
    <source>
        <dbReference type="Proteomes" id="UP000837924"/>
    </source>
</evidence>
<evidence type="ECO:0000313" key="1">
    <source>
        <dbReference type="EMBL" id="CAH0449412.1"/>
    </source>
</evidence>
<sequence>MVNSMDRTTDYLERLFIEELNSEGEIIISGNSFFRHEILYTLDPEAYKDVFEFWKTERKQRNLNEANRILDITSDNRNRFIRLKELFKEKKIIPFIGAGMSMSTGLPSWSEFLRSVQQETRTDRFYFEDLLSQGEFEEAAQYLDDCSPSHLQEQLDNIFGRKYLFNEINGVICLLPKFFNNTPIITTNYDNILSTVYQKCDYPFSDELNGLYLEDLYNKLLDKQNFLLKIHGTFDKPQNRILTKNDYDKHYNDQTSKLKNCVESLFSSSLLFIGCSLTIDRLIKALAEIVQEKGSENLPRHYAFLFSDPKKDVNRINKKEELAKSNIFPIWYDGDHDESIEALLELLNDGEQ</sequence>
<reference evidence="2" key="1">
    <citation type="submission" date="2021-11" db="EMBL/GenBank/DDBJ databases">
        <authorList>
            <person name="Riesbeck K."/>
        </authorList>
    </citation>
    <scope>NUCLEOTIDE SEQUENCE [LARGE SCALE GENOMIC DNA]</scope>
</reference>
<dbReference type="Gene3D" id="3.40.50.1220">
    <property type="entry name" value="TPP-binding domain"/>
    <property type="match status" value="1"/>
</dbReference>
<protein>
    <submittedName>
        <fullName evidence="1">SIR2 family protein</fullName>
    </submittedName>
</protein>
<dbReference type="AlphaFoldDB" id="A0AAJ8WCN3"/>
<organism evidence="1 2">
    <name type="scientific">Haemophilus influenzae</name>
    <dbReference type="NCBI Taxonomy" id="727"/>
    <lineage>
        <taxon>Bacteria</taxon>
        <taxon>Pseudomonadati</taxon>
        <taxon>Pseudomonadota</taxon>
        <taxon>Gammaproteobacteria</taxon>
        <taxon>Pasteurellales</taxon>
        <taxon>Pasteurellaceae</taxon>
        <taxon>Haemophilus</taxon>
    </lineage>
</organism>
<dbReference type="SUPFAM" id="SSF52467">
    <property type="entry name" value="DHS-like NAD/FAD-binding domain"/>
    <property type="match status" value="1"/>
</dbReference>
<gene>
    <name evidence="1" type="ORF">KRLU271_LOCUS1168</name>
</gene>